<dbReference type="Proteomes" id="UP001139474">
    <property type="component" value="Unassembled WGS sequence"/>
</dbReference>
<dbReference type="EMBL" id="JAMZDE010000001">
    <property type="protein sequence ID" value="MCP1338294.1"/>
    <property type="molecule type" value="Genomic_DNA"/>
</dbReference>
<proteinExistence type="predicted"/>
<reference evidence="1" key="1">
    <citation type="submission" date="2022-06" db="EMBL/GenBank/DDBJ databases">
        <title>Idiomarina rhizosphaerae M1R2S28.</title>
        <authorList>
            <person name="Sun J.-Q."/>
            <person name="Li L.-F."/>
        </authorList>
    </citation>
    <scope>NUCLEOTIDE SEQUENCE</scope>
    <source>
        <strain evidence="1">M1R2S28</strain>
    </source>
</reference>
<dbReference type="AlphaFoldDB" id="A0A9X2JRK4"/>
<dbReference type="RefSeq" id="WP_253617286.1">
    <property type="nucleotide sequence ID" value="NZ_JAMZDE010000001.1"/>
</dbReference>
<gene>
    <name evidence="1" type="ORF">NJR55_01685</name>
</gene>
<protein>
    <submittedName>
        <fullName evidence="1">Uncharacterized protein</fullName>
    </submittedName>
</protein>
<accession>A0A9X2JRK4</accession>
<evidence type="ECO:0000313" key="1">
    <source>
        <dbReference type="EMBL" id="MCP1338294.1"/>
    </source>
</evidence>
<organism evidence="1 2">
    <name type="scientific">Idiomarina rhizosphaerae</name>
    <dbReference type="NCBI Taxonomy" id="2961572"/>
    <lineage>
        <taxon>Bacteria</taxon>
        <taxon>Pseudomonadati</taxon>
        <taxon>Pseudomonadota</taxon>
        <taxon>Gammaproteobacteria</taxon>
        <taxon>Alteromonadales</taxon>
        <taxon>Idiomarinaceae</taxon>
        <taxon>Idiomarina</taxon>
    </lineage>
</organism>
<evidence type="ECO:0000313" key="2">
    <source>
        <dbReference type="Proteomes" id="UP001139474"/>
    </source>
</evidence>
<sequence length="56" mass="6315">MENNKKLFAFKLAKKQANQVKSKPEQFKAREGVAIAGCTDPSGRFLVRYSDNGMYC</sequence>
<comment type="caution">
    <text evidence="1">The sequence shown here is derived from an EMBL/GenBank/DDBJ whole genome shotgun (WGS) entry which is preliminary data.</text>
</comment>
<name>A0A9X2JRK4_9GAMM</name>
<keyword evidence="2" id="KW-1185">Reference proteome</keyword>